<keyword evidence="3" id="KW-0675">Receptor</keyword>
<accession>A0A2M9HAG8</accession>
<dbReference type="SUPFAM" id="SSF51735">
    <property type="entry name" value="NAD(P)-binding Rossmann-fold domains"/>
    <property type="match status" value="1"/>
</dbReference>
<dbReference type="OrthoDB" id="8650434at2"/>
<proteinExistence type="predicted"/>
<dbReference type="PANTHER" id="PTHR40459:SF1">
    <property type="entry name" value="CONSERVED HYPOTHETICAL ALANINE AND LEUCINE RICH PROTEIN"/>
    <property type="match status" value="1"/>
</dbReference>
<dbReference type="Proteomes" id="UP000229095">
    <property type="component" value="Unassembled WGS sequence"/>
</dbReference>
<dbReference type="Gene3D" id="1.10.1040.20">
    <property type="entry name" value="ProC-like, C-terminal domain"/>
    <property type="match status" value="1"/>
</dbReference>
<evidence type="ECO:0000259" key="1">
    <source>
        <dbReference type="Pfam" id="PF10727"/>
    </source>
</evidence>
<feature type="domain" description="Putative oxidoreductase/dehydrogenase Rossmann-like" evidence="1">
    <location>
        <begin position="2"/>
        <end position="133"/>
    </location>
</feature>
<dbReference type="AlphaFoldDB" id="A0A2M9HAG8"/>
<evidence type="ECO:0000313" key="4">
    <source>
        <dbReference type="Proteomes" id="UP000229095"/>
    </source>
</evidence>
<dbReference type="Pfam" id="PF10727">
    <property type="entry name" value="Rossmann-like"/>
    <property type="match status" value="1"/>
</dbReference>
<sequence length="303" mass="31575">MRIGFIGAGKVGCALGTHLSGSATVTVSGYYSRSMASSQTAADALNAAAREAAADSDAAAAAAFSSLMSAVELSDMLIVTTPDDAIAGVWHDLRALPDDAVSGMAIGHCSGCLSSRVFDGSDEAGVSAFSMHPMQAVSERFPADGRDQLDGAFFALEGDARVAEAMSQLLTSLGNPNRTIDADSKTRYHAAAVMASNLPIALWNQAVETLRSCGFTETDARNTLSSMIRHNADSFCERGAKAALTGPVERADTGTIEAHLKALSNDALAVYRPLSRALLDIAAAKNPNRDYDGLRTILSPITE</sequence>
<reference evidence="3 4" key="1">
    <citation type="submission" date="2017-10" db="EMBL/GenBank/DDBJ databases">
        <title>Draft genome sequences of strains TRE 1, TRE 9, TRE H and TRI 7, isolated from tamarins, belonging to four potential novel Bifidobacterium species.</title>
        <authorList>
            <person name="Mattarelli P."/>
            <person name="Modesto M."/>
            <person name="Puglisi E."/>
            <person name="Morelli L."/>
            <person name="Spezio C."/>
            <person name="Bonetti A."/>
            <person name="Sandri C."/>
        </authorList>
    </citation>
    <scope>NUCLEOTIDE SEQUENCE [LARGE SCALE GENOMIC DNA]</scope>
    <source>
        <strain evidence="4">TRE1</strain>
    </source>
</reference>
<dbReference type="RefSeq" id="WP_100509950.1">
    <property type="nucleotide sequence ID" value="NZ_PEBI01000001.1"/>
</dbReference>
<dbReference type="InterPro" id="IPR036291">
    <property type="entry name" value="NAD(P)-bd_dom_sf"/>
</dbReference>
<dbReference type="EMBL" id="PEBI01000001">
    <property type="protein sequence ID" value="PJM73804.1"/>
    <property type="molecule type" value="Genomic_DNA"/>
</dbReference>
<dbReference type="Pfam" id="PF10728">
    <property type="entry name" value="DUF2520"/>
    <property type="match status" value="1"/>
</dbReference>
<organism evidence="3 4">
    <name type="scientific">Bifidobacterium primatium</name>
    <dbReference type="NCBI Taxonomy" id="2045438"/>
    <lineage>
        <taxon>Bacteria</taxon>
        <taxon>Bacillati</taxon>
        <taxon>Actinomycetota</taxon>
        <taxon>Actinomycetes</taxon>
        <taxon>Bifidobacteriales</taxon>
        <taxon>Bifidobacteriaceae</taxon>
        <taxon>Bifidobacterium</taxon>
    </lineage>
</organism>
<dbReference type="InterPro" id="IPR018931">
    <property type="entry name" value="DUF2520"/>
</dbReference>
<dbReference type="Gene3D" id="3.40.50.720">
    <property type="entry name" value="NAD(P)-binding Rossmann-like Domain"/>
    <property type="match status" value="1"/>
</dbReference>
<dbReference type="InterPro" id="IPR019665">
    <property type="entry name" value="OxRdtase/DH_put_Rossmann_dom"/>
</dbReference>
<dbReference type="InterPro" id="IPR037108">
    <property type="entry name" value="TM1727-like_C_sf"/>
</dbReference>
<feature type="domain" description="DUF2520" evidence="2">
    <location>
        <begin position="153"/>
        <end position="277"/>
    </location>
</feature>
<dbReference type="PANTHER" id="PTHR40459">
    <property type="entry name" value="CONSERVED HYPOTHETICAL ALANINE AND LEUCINE RICH PROTEIN"/>
    <property type="match status" value="1"/>
</dbReference>
<comment type="caution">
    <text evidence="3">The sequence shown here is derived from an EMBL/GenBank/DDBJ whole genome shotgun (WGS) entry which is preliminary data.</text>
</comment>
<protein>
    <submittedName>
        <fullName evidence="3">Nuclear receptor corepressor 1</fullName>
    </submittedName>
</protein>
<dbReference type="InterPro" id="IPR008927">
    <property type="entry name" value="6-PGluconate_DH-like_C_sf"/>
</dbReference>
<evidence type="ECO:0000313" key="3">
    <source>
        <dbReference type="EMBL" id="PJM73804.1"/>
    </source>
</evidence>
<keyword evidence="4" id="KW-1185">Reference proteome</keyword>
<dbReference type="SUPFAM" id="SSF48179">
    <property type="entry name" value="6-phosphogluconate dehydrogenase C-terminal domain-like"/>
    <property type="match status" value="1"/>
</dbReference>
<gene>
    <name evidence="3" type="ORF">CS006_01100</name>
</gene>
<evidence type="ECO:0000259" key="2">
    <source>
        <dbReference type="Pfam" id="PF10728"/>
    </source>
</evidence>
<name>A0A2M9HAG8_9BIFI</name>